<evidence type="ECO:0000313" key="3">
    <source>
        <dbReference type="EMBL" id="CAB4591765.1"/>
    </source>
</evidence>
<organism evidence="3">
    <name type="scientific">freshwater metagenome</name>
    <dbReference type="NCBI Taxonomy" id="449393"/>
    <lineage>
        <taxon>unclassified sequences</taxon>
        <taxon>metagenomes</taxon>
        <taxon>ecological metagenomes</taxon>
    </lineage>
</organism>
<dbReference type="Gene3D" id="3.60.20.10">
    <property type="entry name" value="Glutamine Phosphoribosylpyrophosphate, subunit 1, domain 1"/>
    <property type="match status" value="1"/>
</dbReference>
<dbReference type="AlphaFoldDB" id="A0A6J6FY19"/>
<accession>A0A6J6FY19</accession>
<feature type="domain" description="Glutamine amidotransferase type-2" evidence="2">
    <location>
        <begin position="31"/>
        <end position="266"/>
    </location>
</feature>
<dbReference type="Pfam" id="PF13230">
    <property type="entry name" value="GATase_4"/>
    <property type="match status" value="1"/>
</dbReference>
<name>A0A6J6FY19_9ZZZZ</name>
<proteinExistence type="predicted"/>
<evidence type="ECO:0000256" key="1">
    <source>
        <dbReference type="ARBA" id="ARBA00022962"/>
    </source>
</evidence>
<dbReference type="InterPro" id="IPR029055">
    <property type="entry name" value="Ntn_hydrolases_N"/>
</dbReference>
<dbReference type="CDD" id="cd01908">
    <property type="entry name" value="YafJ"/>
    <property type="match status" value="1"/>
</dbReference>
<dbReference type="PANTHER" id="PTHR43187:SF1">
    <property type="entry name" value="GLUTAMINE AMIDOTRANSFERASE DUG3-RELATED"/>
    <property type="match status" value="1"/>
</dbReference>
<keyword evidence="1" id="KW-0315">Glutamine amidotransferase</keyword>
<dbReference type="InterPro" id="IPR052373">
    <property type="entry name" value="Gamma-glu_amide_hydrolase"/>
</dbReference>
<sequence>MVVGAGSMKATEVAFLLQSVPLWEEVCQKMCRLLGYVSLRPESFADAVGEKLPEFISLSSVHCDGWGVATFDHAASKSHLTRAPETAQGSNSFAETISKTKTDGALLHLRWATSGIPVSENNTHPFISHGYSFIHNGAIHPATALDSDISEKYKSEIKGETDSERYFYFVLTEIEKHGLVEGVISAVRKIKGKYDFSSINAMLMTESHFITICEHDPARKPGWAVEGYYDLFYKFDEGDLVVASSGWDQTGWKNLPNHHVLVVDRATLKQQVLAL</sequence>
<reference evidence="3" key="1">
    <citation type="submission" date="2020-05" db="EMBL/GenBank/DDBJ databases">
        <authorList>
            <person name="Chiriac C."/>
            <person name="Salcher M."/>
            <person name="Ghai R."/>
            <person name="Kavagutti S V."/>
        </authorList>
    </citation>
    <scope>NUCLEOTIDE SEQUENCE</scope>
</reference>
<dbReference type="InterPro" id="IPR017932">
    <property type="entry name" value="GATase_2_dom"/>
</dbReference>
<evidence type="ECO:0000259" key="2">
    <source>
        <dbReference type="PROSITE" id="PS51278"/>
    </source>
</evidence>
<gene>
    <name evidence="3" type="ORF">UFOPK1775_00672</name>
</gene>
<dbReference type="PANTHER" id="PTHR43187">
    <property type="entry name" value="GLUTAMINE AMIDOTRANSFERASE DUG3-RELATED"/>
    <property type="match status" value="1"/>
</dbReference>
<protein>
    <submittedName>
        <fullName evidence="3">Unannotated protein</fullName>
    </submittedName>
</protein>
<dbReference type="EMBL" id="CAEZUB010000069">
    <property type="protein sequence ID" value="CAB4591765.1"/>
    <property type="molecule type" value="Genomic_DNA"/>
</dbReference>
<dbReference type="InterPro" id="IPR026869">
    <property type="entry name" value="EgtC-like"/>
</dbReference>
<dbReference type="PROSITE" id="PS51278">
    <property type="entry name" value="GATASE_TYPE_2"/>
    <property type="match status" value="1"/>
</dbReference>
<dbReference type="SUPFAM" id="SSF56235">
    <property type="entry name" value="N-terminal nucleophile aminohydrolases (Ntn hydrolases)"/>
    <property type="match status" value="1"/>
</dbReference>